<evidence type="ECO:0000256" key="11">
    <source>
        <dbReference type="ARBA" id="ARBA00023054"/>
    </source>
</evidence>
<dbReference type="GO" id="GO:0005814">
    <property type="term" value="C:centriole"/>
    <property type="evidence" value="ECO:0007669"/>
    <property type="project" value="UniProtKB-SubCell"/>
</dbReference>
<evidence type="ECO:0000256" key="16">
    <source>
        <dbReference type="ARBA" id="ARBA00082301"/>
    </source>
</evidence>
<dbReference type="Pfam" id="PF12455">
    <property type="entry name" value="Dynactin"/>
    <property type="match status" value="1"/>
</dbReference>
<dbReference type="Proteomes" id="UP000002277">
    <property type="component" value="Chromosome 2A"/>
</dbReference>
<keyword evidence="21" id="KW-1185">Reference proteome</keyword>
<evidence type="ECO:0000256" key="6">
    <source>
        <dbReference type="ARBA" id="ARBA00022490"/>
    </source>
</evidence>
<feature type="domain" description="CAP-Gly" evidence="19">
    <location>
        <begin position="48"/>
        <end position="90"/>
    </location>
</feature>
<dbReference type="InterPro" id="IPR022157">
    <property type="entry name" value="Dynactin"/>
</dbReference>
<organism evidence="20 21">
    <name type="scientific">Pan troglodytes</name>
    <name type="common">Chimpanzee</name>
    <dbReference type="NCBI Taxonomy" id="9598"/>
    <lineage>
        <taxon>Eukaryota</taxon>
        <taxon>Metazoa</taxon>
        <taxon>Chordata</taxon>
        <taxon>Craniata</taxon>
        <taxon>Vertebrata</taxon>
        <taxon>Euteleostomi</taxon>
        <taxon>Mammalia</taxon>
        <taxon>Eutheria</taxon>
        <taxon>Euarchontoglires</taxon>
        <taxon>Primates</taxon>
        <taxon>Haplorrhini</taxon>
        <taxon>Catarrhini</taxon>
        <taxon>Hominidae</taxon>
        <taxon>Pan</taxon>
    </lineage>
</organism>
<evidence type="ECO:0000256" key="12">
    <source>
        <dbReference type="ARBA" id="ARBA00023212"/>
    </source>
</evidence>
<evidence type="ECO:0000256" key="13">
    <source>
        <dbReference type="ARBA" id="ARBA00023306"/>
    </source>
</evidence>
<evidence type="ECO:0000256" key="17">
    <source>
        <dbReference type="SAM" id="Coils"/>
    </source>
</evidence>
<dbReference type="PANTHER" id="PTHR18916">
    <property type="entry name" value="DYNACTIN 1-RELATED MICROTUBULE-BINDING"/>
    <property type="match status" value="1"/>
</dbReference>
<evidence type="ECO:0000256" key="1">
    <source>
        <dbReference type="ARBA" id="ARBA00004114"/>
    </source>
</evidence>
<evidence type="ECO:0000256" key="15">
    <source>
        <dbReference type="ARBA" id="ARBA00078411"/>
    </source>
</evidence>
<dbReference type="GeneTree" id="ENSGT00940000155378"/>
<evidence type="ECO:0000256" key="14">
    <source>
        <dbReference type="ARBA" id="ARBA00076342"/>
    </source>
</evidence>
<keyword evidence="6" id="KW-0963">Cytoplasm</keyword>
<dbReference type="PANTHER" id="PTHR18916:SF6">
    <property type="entry name" value="DYNACTIN SUBUNIT 1"/>
    <property type="match status" value="1"/>
</dbReference>
<reference evidence="20 21" key="1">
    <citation type="journal article" date="2005" name="Nature">
        <title>Initial sequence of the chimpanzee genome and comparison with the human genome.</title>
        <authorList>
            <consortium name="Chimpanzee sequencing and analysis consortium"/>
        </authorList>
    </citation>
    <scope>NUCLEOTIDE SEQUENCE [LARGE SCALE GENOMIC DNA]</scope>
</reference>
<feature type="region of interest" description="Disordered" evidence="18">
    <location>
        <begin position="1"/>
        <end position="25"/>
    </location>
</feature>
<dbReference type="Gene3D" id="2.30.30.190">
    <property type="entry name" value="CAP Gly-rich-like domain"/>
    <property type="match status" value="1"/>
</dbReference>
<feature type="region of interest" description="Disordered" evidence="18">
    <location>
        <begin position="100"/>
        <end position="201"/>
    </location>
</feature>
<evidence type="ECO:0000313" key="20">
    <source>
        <dbReference type="Ensembl" id="ENSPTRP00000064739.1"/>
    </source>
</evidence>
<dbReference type="GO" id="GO:0005874">
    <property type="term" value="C:microtubule"/>
    <property type="evidence" value="ECO:0007669"/>
    <property type="project" value="UniProtKB-KW"/>
</dbReference>
<dbReference type="Pfam" id="PF01302">
    <property type="entry name" value="CAP_GLY"/>
    <property type="match status" value="1"/>
</dbReference>
<dbReference type="VGNC" id="VGNC:216">
    <property type="gene designation" value="DCTN1"/>
</dbReference>
<dbReference type="GO" id="GO:0051301">
    <property type="term" value="P:cell division"/>
    <property type="evidence" value="ECO:0007669"/>
    <property type="project" value="UniProtKB-KW"/>
</dbReference>
<keyword evidence="11 17" id="KW-0175">Coiled coil</keyword>
<dbReference type="GO" id="GO:0005938">
    <property type="term" value="C:cell cortex"/>
    <property type="evidence" value="ECO:0007669"/>
    <property type="project" value="UniProtKB-SubCell"/>
</dbReference>
<evidence type="ECO:0000256" key="7">
    <source>
        <dbReference type="ARBA" id="ARBA00022618"/>
    </source>
</evidence>
<reference evidence="20" key="2">
    <citation type="submission" date="2025-08" db="UniProtKB">
        <authorList>
            <consortium name="Ensembl"/>
        </authorList>
    </citation>
    <scope>IDENTIFICATION</scope>
</reference>
<keyword evidence="13" id="KW-0131">Cell cycle</keyword>
<keyword evidence="10" id="KW-0243">Dynein</keyword>
<evidence type="ECO:0000256" key="3">
    <source>
        <dbReference type="ARBA" id="ARBA00004544"/>
    </source>
</evidence>
<dbReference type="GO" id="GO:0030286">
    <property type="term" value="C:dynein complex"/>
    <property type="evidence" value="ECO:0007669"/>
    <property type="project" value="UniProtKB-KW"/>
</dbReference>
<comment type="similarity">
    <text evidence="4">Belongs to the dynactin 150 kDa subunit family.</text>
</comment>
<protein>
    <recommendedName>
        <fullName evidence="5">Dynactin subunit 1</fullName>
    </recommendedName>
    <alternativeName>
        <fullName evidence="15">150 kDa dynein-associated polypeptide</fullName>
    </alternativeName>
    <alternativeName>
        <fullName evidence="16">DAP-150</fullName>
    </alternativeName>
    <alternativeName>
        <fullName evidence="14">p150-glued</fullName>
    </alternativeName>
</protein>
<dbReference type="Ensembl" id="ENSPTRT00000090683.1">
    <property type="protein sequence ID" value="ENSPTRP00000064739.1"/>
    <property type="gene ID" value="ENSPTRG00000030450.4"/>
</dbReference>
<keyword evidence="9" id="KW-0498">Mitosis</keyword>
<evidence type="ECO:0000313" key="21">
    <source>
        <dbReference type="Proteomes" id="UP000002277"/>
    </source>
</evidence>
<evidence type="ECO:0000256" key="18">
    <source>
        <dbReference type="SAM" id="MobiDB-lite"/>
    </source>
</evidence>
<dbReference type="EMBL" id="AACZ04063587">
    <property type="status" value="NOT_ANNOTATED_CDS"/>
    <property type="molecule type" value="Genomic_DNA"/>
</dbReference>
<dbReference type="AlphaFoldDB" id="A0A2I3RJB6"/>
<dbReference type="InterPro" id="IPR036859">
    <property type="entry name" value="CAP-Gly_dom_sf"/>
</dbReference>
<keyword evidence="7" id="KW-0132">Cell division</keyword>
<evidence type="ECO:0000256" key="4">
    <source>
        <dbReference type="ARBA" id="ARBA00011010"/>
    </source>
</evidence>
<dbReference type="GO" id="GO:0005819">
    <property type="term" value="C:spindle"/>
    <property type="evidence" value="ECO:0007669"/>
    <property type="project" value="UniProtKB-SubCell"/>
</dbReference>
<comment type="subcellular location">
    <subcellularLocation>
        <location evidence="3">Cytoplasm</location>
        <location evidence="3">Cell cortex</location>
    </subcellularLocation>
    <subcellularLocation>
        <location evidence="1">Cytoplasm</location>
        <location evidence="1">Cytoskeleton</location>
        <location evidence="1">Microtubule organizing center</location>
        <location evidence="1">Centrosome</location>
        <location evidence="1">Centriole</location>
    </subcellularLocation>
    <subcellularLocation>
        <location evidence="2">Cytoplasm</location>
        <location evidence="2">Cytoskeleton</location>
        <location evidence="2">Spindle</location>
    </subcellularLocation>
</comment>
<keyword evidence="8" id="KW-0493">Microtubule</keyword>
<dbReference type="GO" id="GO:0008017">
    <property type="term" value="F:microtubule binding"/>
    <property type="evidence" value="ECO:0007669"/>
    <property type="project" value="UniProtKB-ARBA"/>
</dbReference>
<feature type="compositionally biased region" description="Polar residues" evidence="18">
    <location>
        <begin position="102"/>
        <end position="114"/>
    </location>
</feature>
<dbReference type="SMART" id="SM01052">
    <property type="entry name" value="CAP_GLY"/>
    <property type="match status" value="1"/>
</dbReference>
<keyword evidence="12" id="KW-0206">Cytoskeleton</keyword>
<dbReference type="PROSITE" id="PS50245">
    <property type="entry name" value="CAP_GLY_2"/>
    <property type="match status" value="1"/>
</dbReference>
<evidence type="ECO:0000259" key="19">
    <source>
        <dbReference type="PROSITE" id="PS50245"/>
    </source>
</evidence>
<dbReference type="InterPro" id="IPR000938">
    <property type="entry name" value="CAP-Gly_domain"/>
</dbReference>
<dbReference type="PROSITE" id="PS00845">
    <property type="entry name" value="CAP_GLY_1"/>
    <property type="match status" value="1"/>
</dbReference>
<evidence type="ECO:0000256" key="5">
    <source>
        <dbReference type="ARBA" id="ARBA00016574"/>
    </source>
</evidence>
<dbReference type="FunFam" id="2.30.30.190:FF:000003">
    <property type="entry name" value="dynactin subunit 1 isoform X1"/>
    <property type="match status" value="1"/>
</dbReference>
<evidence type="ECO:0000256" key="9">
    <source>
        <dbReference type="ARBA" id="ARBA00022776"/>
    </source>
</evidence>
<dbReference type="SUPFAM" id="SSF74924">
    <property type="entry name" value="Cap-Gly domain"/>
    <property type="match status" value="1"/>
</dbReference>
<evidence type="ECO:0000256" key="10">
    <source>
        <dbReference type="ARBA" id="ARBA00023017"/>
    </source>
</evidence>
<evidence type="ECO:0000256" key="2">
    <source>
        <dbReference type="ARBA" id="ARBA00004186"/>
    </source>
</evidence>
<feature type="coiled-coil region" evidence="17">
    <location>
        <begin position="918"/>
        <end position="1009"/>
    </location>
</feature>
<feature type="compositionally biased region" description="Low complexity" evidence="18">
    <location>
        <begin position="141"/>
        <end position="164"/>
    </location>
</feature>
<name>A0A2I3RJB6_PANTR</name>
<evidence type="ECO:0000313" key="22">
    <source>
        <dbReference type="VGNC" id="VGNC:216"/>
    </source>
</evidence>
<dbReference type="Bgee" id="ENSPTRG00000030450">
    <property type="expression patterns" value="Expressed in dorsolateral prefrontal cortex and 21 other cell types or tissues"/>
</dbReference>
<reference evidence="20" key="3">
    <citation type="submission" date="2025-09" db="UniProtKB">
        <authorList>
            <consortium name="Ensembl"/>
        </authorList>
    </citation>
    <scope>IDENTIFICATION</scope>
</reference>
<accession>A0A2I3RJB6</accession>
<sequence length="1245" mass="137635">MAQSKRHVYSRTPSGSRMSAEASARPLRVGSRVEVIGKGHRGTVAYVGATLFATGKWVGVILDEAKGKNDGTVQGRKYFTCDEGHGIFVRQSQIQVFEDGADTTSPETPDSSASKVLKREGTDTTAKTSKLPTRPASTGVAGASSSLGPSGSASAGELSSSEPSTPAQTPLAAPIIPTPVLTSPGAVPPLPSPSKEEEGLRAQVRDLEEKLETLRLKRAEDKAKLKELEKHKIQLEQVQEWKSKMQEQQADLQRRLKEARKEAKEALEAKERYMEEMADTADAIEMATLDKEMAEERAESLQQEVEALKERVDELTTDLEILKAEIEEKGSDGAASSYQLKQLEEQNARLKDALVRMRDLSSSEKQEHVKLQKLMEKKNQELEVVRQQRERLQEELSQAESTIDELKEQVDAALGAEEMVEMLTDRNLNLEEKVRELRETVGDLEAMNEMNDELQENARETELELREQLDMAGARVREAQKRVEAAQETVADYQQTIKKYRQLTAHLQDVNRELTNQQEASVERQQQPPPETFDFKIKFAETKAHAKAIEMELRQMEVAQANRHMSLLTAFMPDSFLRPGGDHDCVLVLLLMPRLICKAELIRKQAQEKFELSENCSERPGLRGAAGEQLSFAAGLVYSLSLLQATLHRYEHALSQCSVDVYKKVGSLYPEMSAHERSLDFLIELLHKDQLDETVNVEPLTKAIKYYQHLYSIHLAEQPEDCTMQLADHIKFTQSALDCMSVEVGRLRAFLQGGQEATDIALLLRDLETSCSDIRQFWDKNGFGVAGNCGAEPRVSDTLLDCRKHLTWVVAVLQEVAAAAAQLIAPLAENEGLLVAALEELAFKASEQVGLDGWVEGVGRVSDQCGLLLVVGGRGDRRKASGEHHPPPPVELRAAALRAEITDAEGLGLKLEDRETVIKELKKSLKIKGEELSEANVRLSLLEKKLDSAAKDADERIEKVQTRLEETQALLRKKEKEFEETMDALQADIDQLEAEKAELKQRLNSQSKRTIEGLRGPPPSGIATLVSGIAGGEYCGIGAIPGQAPGSVPGPGLVKDSPLLLQQISAMRLHISQLQHENSILKGAQMKASLASLPPLHVAKLSHEGPGSELPAGALYRKTSQLLETLNQFSTHTHVVDITRTSPAAKSPSAQLMEQVAQLKSLSDTIEKLKDEVLKETVSQRPGATVPTDFATFPSSAFLRAKEEQQDDTVYMGKVTFSCAAGFGQRHRLVLTQEQLHQLHSRLIS</sequence>
<gene>
    <name evidence="20 22" type="primary">DCTN1</name>
</gene>
<proteinExistence type="inferred from homology"/>
<evidence type="ECO:0000256" key="8">
    <source>
        <dbReference type="ARBA" id="ARBA00022701"/>
    </source>
</evidence>